<protein>
    <submittedName>
        <fullName evidence="1">Uncharacterized protein</fullName>
    </submittedName>
</protein>
<keyword evidence="2" id="KW-1185">Reference proteome</keyword>
<evidence type="ECO:0000313" key="1">
    <source>
        <dbReference type="EMBL" id="PWE52045.1"/>
    </source>
</evidence>
<comment type="caution">
    <text evidence="1">The sequence shown here is derived from an EMBL/GenBank/DDBJ whole genome shotgun (WGS) entry which is preliminary data.</text>
</comment>
<dbReference type="RefSeq" id="WP_109462470.1">
    <property type="nucleotide sequence ID" value="NZ_QFBC01000041.1"/>
</dbReference>
<organism evidence="1 2">
    <name type="scientific">Metarhizobium album</name>
    <dbReference type="NCBI Taxonomy" id="2182425"/>
    <lineage>
        <taxon>Bacteria</taxon>
        <taxon>Pseudomonadati</taxon>
        <taxon>Pseudomonadota</taxon>
        <taxon>Alphaproteobacteria</taxon>
        <taxon>Hyphomicrobiales</taxon>
        <taxon>Rhizobiaceae</taxon>
        <taxon>Metarhizobium</taxon>
    </lineage>
</organism>
<dbReference type="Proteomes" id="UP000245252">
    <property type="component" value="Unassembled WGS sequence"/>
</dbReference>
<sequence>MRRNREAEELEQALIRAVEAEGFAVVVGANEWFARLEVQAESGEVIVTEVNLTQIAWRLQEALS</sequence>
<gene>
    <name evidence="1" type="ORF">DEM27_33045</name>
</gene>
<name>A0A2U2DFF3_9HYPH</name>
<proteinExistence type="predicted"/>
<reference evidence="1 2" key="1">
    <citation type="submission" date="2018-05" db="EMBL/GenBank/DDBJ databases">
        <title>The draft genome of strain NS-104.</title>
        <authorList>
            <person name="Hang P."/>
            <person name="Jiang J."/>
        </authorList>
    </citation>
    <scope>NUCLEOTIDE SEQUENCE [LARGE SCALE GENOMIC DNA]</scope>
    <source>
        <strain evidence="1 2">NS-104</strain>
    </source>
</reference>
<accession>A0A2U2DFF3</accession>
<dbReference type="EMBL" id="QFBC01000041">
    <property type="protein sequence ID" value="PWE52045.1"/>
    <property type="molecule type" value="Genomic_DNA"/>
</dbReference>
<dbReference type="AlphaFoldDB" id="A0A2U2DFF3"/>
<evidence type="ECO:0000313" key="2">
    <source>
        <dbReference type="Proteomes" id="UP000245252"/>
    </source>
</evidence>